<accession>A0ABR1KCK0</accession>
<reference evidence="2 3" key="1">
    <citation type="submission" date="2024-04" db="EMBL/GenBank/DDBJ databases">
        <title>Phyllosticta paracitricarpa is synonymous to the EU quarantine fungus P. citricarpa based on phylogenomic analyses.</title>
        <authorList>
            <consortium name="Lawrence Berkeley National Laboratory"/>
            <person name="Van Ingen-Buijs V.A."/>
            <person name="Van Westerhoven A.C."/>
            <person name="Haridas S."/>
            <person name="Skiadas P."/>
            <person name="Martin F."/>
            <person name="Groenewald J.Z."/>
            <person name="Crous P.W."/>
            <person name="Seidl M.F."/>
        </authorList>
    </citation>
    <scope>NUCLEOTIDE SEQUENCE [LARGE SCALE GENOMIC DNA]</scope>
    <source>
        <strain evidence="2 3">CBS 123371</strain>
    </source>
</reference>
<keyword evidence="3" id="KW-1185">Reference proteome</keyword>
<sequence length="912" mass="103230">MASLSVHAINDKVHYSGSNIKQALKDCEKKLQKKPKDPYLLFWKAAVYLKFGRDDEAFQQLEALCDSQPAIIDVELLRAIYLRLCEKPGTGPRRNKLWQNAFKATGSDDILITWFESAAAVDAWDDAQLAIVTLKNKNPKNEWYCFAVPAVQQLAAETLQAKDPKTATLMSMLAKRTLKMAIDKSMAGDKSADAVTTRRELRLLLQIYSKQKLYKEVLEILDHPKVGIFSPLVVCDLDFVRIKLKVLEAAGMWQELWDFCSASLQQTHKPDEASKTSYTLWLHDYSLWRGLHLAYRELLKGASDATAKQSLTSMVDSIHDQHNEVTLRVRLLPKVGVSAQSQAEKFENISTYWTVFSKEQICFEDISPYVEDLNEDRQAKFLDFCHQYAAEQSQPEDGTDSKAEARKLRTKANTIKADYLLRVSKGNTPSKERLEEVLKAAVDLQSQAAGKDDFAFEDACALAAMALVRLYHLESSQVYLLQALAVTSKLLHACGDSRKAQLFHSRLLSYIGNFRESMSAWEGLRIKEILMETLAHLMFTRISVIHPFHYRSKNGAASWVDPKTSLDRILQTCQKITNTLQAFIGADMDTLQYDRLLEIAELKKALTKSLNNKIWVLERRRIERVRGEPVSDSSMELLDDDVESLEDNRDTKRMWSYEHFQSPRFDDYLATGPLPGKYWLALHLLIDDTCAVISAPENQRLKIEKLEGIVNSPSEEDLAQLTSAERLLIPGWEKLRTLASKILFGKDLESTLTDIEVLQSWLSGQSLATTLQDISIKDKPKGFIPFVNHIQPLFLSIELLQATSRLCDTATRLQKLKHQPWQRNIPVKELSLLKAATQEVFGQIRQRAFDWKNRLSDGAHQDLATHISSGDTGALLAEKLGDEWQGLADRVLDIAINGAHDSLDGFLSAKLS</sequence>
<evidence type="ECO:0000256" key="1">
    <source>
        <dbReference type="ARBA" id="ARBA00006298"/>
    </source>
</evidence>
<comment type="caution">
    <text evidence="2">The sequence shown here is derived from an EMBL/GenBank/DDBJ whole genome shotgun (WGS) entry which is preliminary data.</text>
</comment>
<dbReference type="Proteomes" id="UP001363622">
    <property type="component" value="Unassembled WGS sequence"/>
</dbReference>
<dbReference type="InterPro" id="IPR019183">
    <property type="entry name" value="NAA25_NatB_aux_su"/>
</dbReference>
<comment type="similarity">
    <text evidence="1">Belongs to the MDM20/NAA25 family.</text>
</comment>
<name>A0ABR1KCK0_9PEZI</name>
<dbReference type="InterPro" id="IPR011990">
    <property type="entry name" value="TPR-like_helical_dom_sf"/>
</dbReference>
<proteinExistence type="inferred from homology"/>
<dbReference type="Gene3D" id="1.25.40.10">
    <property type="entry name" value="Tetratricopeptide repeat domain"/>
    <property type="match status" value="1"/>
</dbReference>
<protein>
    <submittedName>
        <fullName evidence="2">N-acetyltransferase B complex non catalytic subunit-domain-containing protein</fullName>
    </submittedName>
</protein>
<gene>
    <name evidence="2" type="ORF">IWZ03DRAFT_362585</name>
</gene>
<dbReference type="SUPFAM" id="SSF48452">
    <property type="entry name" value="TPR-like"/>
    <property type="match status" value="1"/>
</dbReference>
<dbReference type="Pfam" id="PF09797">
    <property type="entry name" value="NatB_MDM20"/>
    <property type="match status" value="1"/>
</dbReference>
<evidence type="ECO:0000313" key="2">
    <source>
        <dbReference type="EMBL" id="KAK7512206.1"/>
    </source>
</evidence>
<dbReference type="PANTHER" id="PTHR22767">
    <property type="entry name" value="N-TERMINAL ACETYLTRANSFERASE-RELATED"/>
    <property type="match status" value="1"/>
</dbReference>
<organism evidence="2 3">
    <name type="scientific">Phyllosticta citriasiana</name>
    <dbReference type="NCBI Taxonomy" id="595635"/>
    <lineage>
        <taxon>Eukaryota</taxon>
        <taxon>Fungi</taxon>
        <taxon>Dikarya</taxon>
        <taxon>Ascomycota</taxon>
        <taxon>Pezizomycotina</taxon>
        <taxon>Dothideomycetes</taxon>
        <taxon>Dothideomycetes incertae sedis</taxon>
        <taxon>Botryosphaeriales</taxon>
        <taxon>Phyllostictaceae</taxon>
        <taxon>Phyllosticta</taxon>
    </lineage>
</organism>
<dbReference type="PANTHER" id="PTHR22767:SF3">
    <property type="entry name" value="N-ALPHA-ACETYLTRANSFERASE 25, NATB AUXILIARY SUBUNIT"/>
    <property type="match status" value="1"/>
</dbReference>
<evidence type="ECO:0000313" key="3">
    <source>
        <dbReference type="Proteomes" id="UP001363622"/>
    </source>
</evidence>
<dbReference type="EMBL" id="JBBPHU010000011">
    <property type="protein sequence ID" value="KAK7512206.1"/>
    <property type="molecule type" value="Genomic_DNA"/>
</dbReference>